<reference evidence="1" key="1">
    <citation type="thesis" date="2021" institute="BYU ScholarsArchive" country="Provo, UT, USA">
        <title>Applications of and Algorithms for Genome Assembly and Genomic Analyses with an Emphasis on Marine Teleosts.</title>
        <authorList>
            <person name="Pickett B.D."/>
        </authorList>
    </citation>
    <scope>NUCLEOTIDE SEQUENCE</scope>
    <source>
        <strain evidence="1">HI-2016</strain>
    </source>
</reference>
<keyword evidence="2" id="KW-1185">Reference proteome</keyword>
<sequence length="202" mass="22574">MREREREREKERERECFQVEWRRDPPLLRPPTPLLSRWGIGAARLSTASSYGTFAHLSPSVSGGIATPVPRIGVINVPPILVLPTDSGFSAVGNSESFLERGRGNLLSPTGHQTPFGARKSPTLLQTEFWVDLISSVLQQVAVWKPVSEQSRNSSGSPRPRPVKKVHFIKNMRQYDTRGSSSISFTHLTTQYSQRHSALTIN</sequence>
<organism evidence="1 2">
    <name type="scientific">Albula glossodonta</name>
    <name type="common">roundjaw bonefish</name>
    <dbReference type="NCBI Taxonomy" id="121402"/>
    <lineage>
        <taxon>Eukaryota</taxon>
        <taxon>Metazoa</taxon>
        <taxon>Chordata</taxon>
        <taxon>Craniata</taxon>
        <taxon>Vertebrata</taxon>
        <taxon>Euteleostomi</taxon>
        <taxon>Actinopterygii</taxon>
        <taxon>Neopterygii</taxon>
        <taxon>Teleostei</taxon>
        <taxon>Albuliformes</taxon>
        <taxon>Albulidae</taxon>
        <taxon>Albula</taxon>
    </lineage>
</organism>
<gene>
    <name evidence="1" type="ORF">JZ751_014615</name>
</gene>
<accession>A0A8T2N7P4</accession>
<dbReference type="Proteomes" id="UP000824540">
    <property type="component" value="Unassembled WGS sequence"/>
</dbReference>
<dbReference type="OrthoDB" id="5353095at2759"/>
<name>A0A8T2N7P4_9TELE</name>
<protein>
    <submittedName>
        <fullName evidence="1">Uncharacterized protein</fullName>
    </submittedName>
</protein>
<evidence type="ECO:0000313" key="2">
    <source>
        <dbReference type="Proteomes" id="UP000824540"/>
    </source>
</evidence>
<dbReference type="EMBL" id="JAFBMS010000237">
    <property type="protein sequence ID" value="KAG9332517.1"/>
    <property type="molecule type" value="Genomic_DNA"/>
</dbReference>
<comment type="caution">
    <text evidence="1">The sequence shown here is derived from an EMBL/GenBank/DDBJ whole genome shotgun (WGS) entry which is preliminary data.</text>
</comment>
<evidence type="ECO:0000313" key="1">
    <source>
        <dbReference type="EMBL" id="KAG9332517.1"/>
    </source>
</evidence>
<dbReference type="AlphaFoldDB" id="A0A8T2N7P4"/>
<proteinExistence type="predicted"/>